<dbReference type="PRINTS" id="PR00434">
    <property type="entry name" value="INTERLEUKIN6"/>
</dbReference>
<dbReference type="GO" id="GO:0030154">
    <property type="term" value="P:cell differentiation"/>
    <property type="evidence" value="ECO:0007669"/>
    <property type="project" value="InterPro"/>
</dbReference>
<dbReference type="GO" id="GO:0046427">
    <property type="term" value="P:positive regulation of receptor signaling pathway via JAK-STAT"/>
    <property type="evidence" value="ECO:0007669"/>
    <property type="project" value="TreeGrafter"/>
</dbReference>
<evidence type="ECO:0000313" key="7">
    <source>
        <dbReference type="Proteomes" id="UP000515203"/>
    </source>
</evidence>
<keyword evidence="3" id="KW-0011">Acute phase</keyword>
<dbReference type="PANTHER" id="PTHR48494">
    <property type="entry name" value="INTERLEUKIN-6"/>
    <property type="match status" value="1"/>
</dbReference>
<dbReference type="GO" id="GO:0006955">
    <property type="term" value="P:immune response"/>
    <property type="evidence" value="ECO:0007669"/>
    <property type="project" value="InterPro"/>
</dbReference>
<dbReference type="SUPFAM" id="SSF47266">
    <property type="entry name" value="4-helical cytokines"/>
    <property type="match status" value="1"/>
</dbReference>
<dbReference type="GO" id="GO:0005615">
    <property type="term" value="C:extracellular space"/>
    <property type="evidence" value="ECO:0007669"/>
    <property type="project" value="InterPro"/>
</dbReference>
<evidence type="ECO:0000256" key="5">
    <source>
        <dbReference type="ARBA" id="ARBA00023468"/>
    </source>
</evidence>
<dbReference type="InterPro" id="IPR003574">
    <property type="entry name" value="IL-6-like"/>
</dbReference>
<dbReference type="AlphaFoldDB" id="A0A6P3EVM8"/>
<evidence type="ECO:0000256" key="1">
    <source>
        <dbReference type="ARBA" id="ARBA00007432"/>
    </source>
</evidence>
<evidence type="ECO:0000256" key="4">
    <source>
        <dbReference type="ARBA" id="ARBA00023441"/>
    </source>
</evidence>
<feature type="signal peptide" evidence="6">
    <location>
        <begin position="1"/>
        <end position="24"/>
    </location>
</feature>
<proteinExistence type="inferred from homology"/>
<comment type="similarity">
    <text evidence="1">Belongs to the IL-6 superfamily.</text>
</comment>
<dbReference type="Proteomes" id="UP000515203">
    <property type="component" value="Unplaced"/>
</dbReference>
<dbReference type="GeneID" id="101587240"/>
<dbReference type="InterPro" id="IPR009079">
    <property type="entry name" value="4_helix_cytokine-like_core"/>
</dbReference>
<protein>
    <recommendedName>
        <fullName evidence="2">Interleukin-6</fullName>
    </recommendedName>
</protein>
<reference evidence="8" key="1">
    <citation type="submission" date="2025-08" db="UniProtKB">
        <authorList>
            <consortium name="RefSeq"/>
        </authorList>
    </citation>
    <scope>IDENTIFICATION</scope>
</reference>
<dbReference type="GO" id="GO:0005138">
    <property type="term" value="F:interleukin-6 receptor binding"/>
    <property type="evidence" value="ECO:0007669"/>
    <property type="project" value="InterPro"/>
</dbReference>
<dbReference type="FunCoup" id="A0A6P3EVM8">
    <property type="interactions" value="843"/>
</dbReference>
<dbReference type="GO" id="GO:0051240">
    <property type="term" value="P:positive regulation of multicellular organismal process"/>
    <property type="evidence" value="ECO:0007669"/>
    <property type="project" value="UniProtKB-ARBA"/>
</dbReference>
<dbReference type="InterPro" id="IPR030474">
    <property type="entry name" value="IL-6/GCSF/MGF"/>
</dbReference>
<comment type="function">
    <text evidence="4">Cytokine with a wide variety of biological functions in immunity, tissue regeneration, and metabolism. Binds to IL6R, then the complex associates to the signaling subunit IL6ST/gp130 to trigger the intracellular IL6-signaling pathway. The interaction with the membrane-bound IL6R and IL6ST stimulates 'classic signaling', whereas the binding of IL6 and soluble IL6R to IL6ST stimulates 'trans-signaling'. Alternatively, 'cluster signaling' occurs when membrane-bound IL6:IL6R complexes on transmitter cells activate IL6ST receptors on neighboring receiver cells.</text>
</comment>
<evidence type="ECO:0000256" key="2">
    <source>
        <dbReference type="ARBA" id="ARBA00019464"/>
    </source>
</evidence>
<evidence type="ECO:0000313" key="8">
    <source>
        <dbReference type="RefSeq" id="XP_004626617.1"/>
    </source>
</evidence>
<accession>A0A6P3EVM8</accession>
<dbReference type="CTD" id="3569"/>
<dbReference type="Pfam" id="PF00489">
    <property type="entry name" value="IL6"/>
    <property type="match status" value="1"/>
</dbReference>
<evidence type="ECO:0000256" key="6">
    <source>
        <dbReference type="SAM" id="SignalP"/>
    </source>
</evidence>
<keyword evidence="7" id="KW-1185">Reference proteome</keyword>
<keyword evidence="6" id="KW-0732">Signal</keyword>
<dbReference type="Gene3D" id="1.20.1250.10">
    <property type="match status" value="1"/>
</dbReference>
<organism evidence="7 8">
    <name type="scientific">Octodon degus</name>
    <name type="common">Degu</name>
    <name type="synonym">Sciurus degus</name>
    <dbReference type="NCBI Taxonomy" id="10160"/>
    <lineage>
        <taxon>Eukaryota</taxon>
        <taxon>Metazoa</taxon>
        <taxon>Chordata</taxon>
        <taxon>Craniata</taxon>
        <taxon>Vertebrata</taxon>
        <taxon>Euteleostomi</taxon>
        <taxon>Mammalia</taxon>
        <taxon>Eutheria</taxon>
        <taxon>Euarchontoglires</taxon>
        <taxon>Glires</taxon>
        <taxon>Rodentia</taxon>
        <taxon>Hystricomorpha</taxon>
        <taxon>Octodontidae</taxon>
        <taxon>Octodon</taxon>
    </lineage>
</organism>
<gene>
    <name evidence="8" type="primary">Il6</name>
</gene>
<dbReference type="OrthoDB" id="8943569at2759"/>
<name>A0A6P3EVM8_OCTDE</name>
<dbReference type="RefSeq" id="XP_004626617.1">
    <property type="nucleotide sequence ID" value="XM_004626560.1"/>
</dbReference>
<evidence type="ECO:0000256" key="3">
    <source>
        <dbReference type="ARBA" id="ARBA00022486"/>
    </source>
</evidence>
<feature type="chain" id="PRO_5028035293" description="Interleukin-6" evidence="6">
    <location>
        <begin position="25"/>
        <end position="212"/>
    </location>
</feature>
<dbReference type="InParanoid" id="A0A6P3EVM8"/>
<dbReference type="PANTHER" id="PTHR48494:SF1">
    <property type="entry name" value="INTERLEUKIN-6"/>
    <property type="match status" value="1"/>
</dbReference>
<sequence length="212" mass="23866">MKFLSTSFFRPLAFLGLLLVTATAFPTAHVQLDFTAEPTTSPIKLTTASLAFQKFSEVYKDVKELKDEMSEHNVETVTLDELTLPTINEEDGCHYLAYNWETCQSKIITGLLEFQPYVQFIQNKSQDASENEKTEKIYTGFQLLSQLVKPEANSSEETVLPSPTANANVLEHLKSQNEDEARLTVKLVLQGLELFLQESLRAIRNAESNGEI</sequence>
<dbReference type="SMART" id="SM00126">
    <property type="entry name" value="IL6"/>
    <property type="match status" value="1"/>
</dbReference>
<dbReference type="GO" id="GO:0006953">
    <property type="term" value="P:acute-phase response"/>
    <property type="evidence" value="ECO:0007669"/>
    <property type="project" value="UniProtKB-KW"/>
</dbReference>
<dbReference type="GO" id="GO:0005896">
    <property type="term" value="C:interleukin-6 receptor complex"/>
    <property type="evidence" value="ECO:0007669"/>
    <property type="project" value="TreeGrafter"/>
</dbReference>
<comment type="subunit">
    <text evidence="5">Component of a hexamer of two molecules each of IL6, IL6R and IL6ST; first binds to IL6R to associate with the signaling subunit IL6ST. Interacts with IL6R (via the N-terminal ectodomain); this interaction may be affected by IL6R-binding with SORL1, hence decreasing IL6 cis signaling. Interacts with SORL1 (via the N-terminal ectodomain); this interaction leads to IL6 internalization and lysosomal degradation. May form a trimeric complex with the soluble SORL1 ectodomain and soluble IL6R receptor; this interaction might stabilize circulating IL6, hence promoting IL6 trans signaling.</text>
</comment>
<dbReference type="GO" id="GO:0005125">
    <property type="term" value="F:cytokine activity"/>
    <property type="evidence" value="ECO:0007669"/>
    <property type="project" value="InterPro"/>
</dbReference>